<gene>
    <name evidence="1" type="ORF">LTS18_014025</name>
</gene>
<dbReference type="EMBL" id="JAWDJW010010757">
    <property type="protein sequence ID" value="KAK3045328.1"/>
    <property type="molecule type" value="Genomic_DNA"/>
</dbReference>
<protein>
    <submittedName>
        <fullName evidence="1">Uncharacterized protein</fullName>
    </submittedName>
</protein>
<comment type="caution">
    <text evidence="1">The sequence shown here is derived from an EMBL/GenBank/DDBJ whole genome shotgun (WGS) entry which is preliminary data.</text>
</comment>
<accession>A0ACC3CW61</accession>
<keyword evidence="2" id="KW-1185">Reference proteome</keyword>
<sequence length="136" mass="14360">MSQSDDATIIRGAFAAEAILNIISATSLILSPQSMLNLLAINPADAHPTTLSTLQWFGAITFGLSVPLLAGLPERKGIVEFRRATYLTLGACEAFMVPVFLWQASKSSGVGLTSTSLTVGASILGSLAVWRAFVLY</sequence>
<evidence type="ECO:0000313" key="2">
    <source>
        <dbReference type="Proteomes" id="UP001186974"/>
    </source>
</evidence>
<name>A0ACC3CW61_9PEZI</name>
<proteinExistence type="predicted"/>
<dbReference type="Proteomes" id="UP001186974">
    <property type="component" value="Unassembled WGS sequence"/>
</dbReference>
<organism evidence="1 2">
    <name type="scientific">Coniosporium uncinatum</name>
    <dbReference type="NCBI Taxonomy" id="93489"/>
    <lineage>
        <taxon>Eukaryota</taxon>
        <taxon>Fungi</taxon>
        <taxon>Dikarya</taxon>
        <taxon>Ascomycota</taxon>
        <taxon>Pezizomycotina</taxon>
        <taxon>Dothideomycetes</taxon>
        <taxon>Dothideomycetes incertae sedis</taxon>
        <taxon>Coniosporium</taxon>
    </lineage>
</organism>
<reference evidence="1" key="1">
    <citation type="submission" date="2024-09" db="EMBL/GenBank/DDBJ databases">
        <title>Black Yeasts Isolated from many extreme environments.</title>
        <authorList>
            <person name="Coleine C."/>
            <person name="Stajich J.E."/>
            <person name="Selbmann L."/>
        </authorList>
    </citation>
    <scope>NUCLEOTIDE SEQUENCE</scope>
    <source>
        <strain evidence="1">CCFEE 5737</strain>
    </source>
</reference>
<feature type="non-terminal residue" evidence="1">
    <location>
        <position position="136"/>
    </location>
</feature>
<evidence type="ECO:0000313" key="1">
    <source>
        <dbReference type="EMBL" id="KAK3045328.1"/>
    </source>
</evidence>